<dbReference type="SUPFAM" id="SSF48726">
    <property type="entry name" value="Immunoglobulin"/>
    <property type="match status" value="1"/>
</dbReference>
<dbReference type="InterPro" id="IPR003599">
    <property type="entry name" value="Ig_sub"/>
</dbReference>
<dbReference type="InterPro" id="IPR036179">
    <property type="entry name" value="Ig-like_dom_sf"/>
</dbReference>
<organism evidence="3 4">
    <name type="scientific">Goodea atripinnis</name>
    <dbReference type="NCBI Taxonomy" id="208336"/>
    <lineage>
        <taxon>Eukaryota</taxon>
        <taxon>Metazoa</taxon>
        <taxon>Chordata</taxon>
        <taxon>Craniata</taxon>
        <taxon>Vertebrata</taxon>
        <taxon>Euteleostomi</taxon>
        <taxon>Actinopterygii</taxon>
        <taxon>Neopterygii</taxon>
        <taxon>Teleostei</taxon>
        <taxon>Neoteleostei</taxon>
        <taxon>Acanthomorphata</taxon>
        <taxon>Ovalentaria</taxon>
        <taxon>Atherinomorphae</taxon>
        <taxon>Cyprinodontiformes</taxon>
        <taxon>Goodeidae</taxon>
        <taxon>Goodea</taxon>
    </lineage>
</organism>
<evidence type="ECO:0000259" key="2">
    <source>
        <dbReference type="PROSITE" id="PS50835"/>
    </source>
</evidence>
<sequence length="192" mass="21608">VLSRLFMKQCVFAAVMTGRVSAAVGESLFLRDDLFIMKVLLLLTLLTGCDSSRAVGQTGQSVTLTCKYDIIKNGAAHVCWGRGQLPKSRCYDQLISTDGNKVKEETRVSSRYQLLGRLDEGDVSLTILNLTKEDAGKYGCRVEIPGWFNDEKHQFDLSVERDYNTALPTEPQWLMFVFQNLQIFPLLFSGRL</sequence>
<feature type="signal peptide" evidence="1">
    <location>
        <begin position="1"/>
        <end position="22"/>
    </location>
</feature>
<evidence type="ECO:0000256" key="1">
    <source>
        <dbReference type="SAM" id="SignalP"/>
    </source>
</evidence>
<dbReference type="InterPro" id="IPR007110">
    <property type="entry name" value="Ig-like_dom"/>
</dbReference>
<evidence type="ECO:0000313" key="4">
    <source>
        <dbReference type="Proteomes" id="UP001476798"/>
    </source>
</evidence>
<keyword evidence="1" id="KW-0732">Signal</keyword>
<gene>
    <name evidence="3" type="ORF">GOODEAATRI_028821</name>
</gene>
<dbReference type="PANTHER" id="PTHR46608">
    <property type="entry name" value="T-CELL IMMUNOGLOBULIN AND MUCIN DOMAIN-CONTAINING PROTEIN 4"/>
    <property type="match status" value="1"/>
</dbReference>
<evidence type="ECO:0000313" key="3">
    <source>
        <dbReference type="EMBL" id="MEQ2186473.1"/>
    </source>
</evidence>
<feature type="chain" id="PRO_5045926553" description="Ig-like domain-containing protein" evidence="1">
    <location>
        <begin position="23"/>
        <end position="192"/>
    </location>
</feature>
<accession>A0ABV0PSS5</accession>
<dbReference type="InterPro" id="IPR013106">
    <property type="entry name" value="Ig_V-set"/>
</dbReference>
<dbReference type="SMART" id="SM00409">
    <property type="entry name" value="IG"/>
    <property type="match status" value="1"/>
</dbReference>
<name>A0ABV0PSS5_9TELE</name>
<protein>
    <recommendedName>
        <fullName evidence="2">Ig-like domain-containing protein</fullName>
    </recommendedName>
</protein>
<comment type="caution">
    <text evidence="3">The sequence shown here is derived from an EMBL/GenBank/DDBJ whole genome shotgun (WGS) entry which is preliminary data.</text>
</comment>
<reference evidence="3 4" key="1">
    <citation type="submission" date="2021-06" db="EMBL/GenBank/DDBJ databases">
        <authorList>
            <person name="Palmer J.M."/>
        </authorList>
    </citation>
    <scope>NUCLEOTIDE SEQUENCE [LARGE SCALE GENOMIC DNA]</scope>
    <source>
        <strain evidence="3 4">GA_2019</strain>
        <tissue evidence="3">Muscle</tissue>
    </source>
</reference>
<dbReference type="Proteomes" id="UP001476798">
    <property type="component" value="Unassembled WGS sequence"/>
</dbReference>
<dbReference type="PROSITE" id="PS50835">
    <property type="entry name" value="IG_LIKE"/>
    <property type="match status" value="1"/>
</dbReference>
<feature type="domain" description="Ig-like" evidence="2">
    <location>
        <begin position="59"/>
        <end position="160"/>
    </location>
</feature>
<dbReference type="InterPro" id="IPR013783">
    <property type="entry name" value="Ig-like_fold"/>
</dbReference>
<dbReference type="Pfam" id="PF07686">
    <property type="entry name" value="V-set"/>
    <property type="match status" value="1"/>
</dbReference>
<dbReference type="EMBL" id="JAHRIO010084052">
    <property type="protein sequence ID" value="MEQ2186473.1"/>
    <property type="molecule type" value="Genomic_DNA"/>
</dbReference>
<dbReference type="PANTHER" id="PTHR46608:SF3">
    <property type="entry name" value="T-CELL IMMUNOGLOBULIN AND MUCIN DOMAIN-CONTAINING PROTEIN 4"/>
    <property type="match status" value="1"/>
</dbReference>
<keyword evidence="4" id="KW-1185">Reference proteome</keyword>
<feature type="non-terminal residue" evidence="3">
    <location>
        <position position="1"/>
    </location>
</feature>
<proteinExistence type="predicted"/>
<dbReference type="Gene3D" id="2.60.40.10">
    <property type="entry name" value="Immunoglobulins"/>
    <property type="match status" value="1"/>
</dbReference>